<comment type="caution">
    <text evidence="1">The sequence shown here is derived from an EMBL/GenBank/DDBJ whole genome shotgun (WGS) entry which is preliminary data.</text>
</comment>
<dbReference type="Proteomes" id="UP001501867">
    <property type="component" value="Unassembled WGS sequence"/>
</dbReference>
<proteinExistence type="predicted"/>
<name>A0ABN0VIC4_9ACTN</name>
<accession>A0ABN0VIC4</accession>
<gene>
    <name evidence="1" type="ORF">GCM10010302_49140</name>
</gene>
<evidence type="ECO:0000313" key="2">
    <source>
        <dbReference type="Proteomes" id="UP001501867"/>
    </source>
</evidence>
<evidence type="ECO:0000313" key="1">
    <source>
        <dbReference type="EMBL" id="GAA0304711.1"/>
    </source>
</evidence>
<organism evidence="1 2">
    <name type="scientific">Streptomyces polychromogenes</name>
    <dbReference type="NCBI Taxonomy" id="67342"/>
    <lineage>
        <taxon>Bacteria</taxon>
        <taxon>Bacillati</taxon>
        <taxon>Actinomycetota</taxon>
        <taxon>Actinomycetes</taxon>
        <taxon>Kitasatosporales</taxon>
        <taxon>Streptomycetaceae</taxon>
        <taxon>Streptomyces</taxon>
    </lineage>
</organism>
<dbReference type="EMBL" id="BAAABV010000023">
    <property type="protein sequence ID" value="GAA0304711.1"/>
    <property type="molecule type" value="Genomic_DNA"/>
</dbReference>
<keyword evidence="2" id="KW-1185">Reference proteome</keyword>
<evidence type="ECO:0008006" key="3">
    <source>
        <dbReference type="Google" id="ProtNLM"/>
    </source>
</evidence>
<sequence length="93" mass="10453">MSTVVALMWEARAVEGRGNELLEWARAQVLAREPLRREVLRAAQDRVLVITWWQTPEGGPAADLPELPEPAADLITRAVHRWRFESVEVTPGG</sequence>
<protein>
    <recommendedName>
        <fullName evidence="3">Antibiotic biosynthesis monooxygenase</fullName>
    </recommendedName>
</protein>
<reference evidence="1 2" key="1">
    <citation type="journal article" date="2019" name="Int. J. Syst. Evol. Microbiol.">
        <title>The Global Catalogue of Microorganisms (GCM) 10K type strain sequencing project: providing services to taxonomists for standard genome sequencing and annotation.</title>
        <authorList>
            <consortium name="The Broad Institute Genomics Platform"/>
            <consortium name="The Broad Institute Genome Sequencing Center for Infectious Disease"/>
            <person name="Wu L."/>
            <person name="Ma J."/>
        </authorList>
    </citation>
    <scope>NUCLEOTIDE SEQUENCE [LARGE SCALE GENOMIC DNA]</scope>
    <source>
        <strain evidence="1 2">JCM 4505</strain>
    </source>
</reference>